<evidence type="ECO:0000256" key="1">
    <source>
        <dbReference type="SAM" id="MobiDB-lite"/>
    </source>
</evidence>
<dbReference type="RefSeq" id="XP_029741853.1">
    <property type="nucleotide sequence ID" value="XM_029881765.1"/>
</dbReference>
<keyword evidence="3" id="KW-1185">Reference proteome</keyword>
<gene>
    <name evidence="2" type="ORF">EX895_001165</name>
</gene>
<dbReference type="Proteomes" id="UP000306050">
    <property type="component" value="Chromosome SGRAM_10"/>
</dbReference>
<protein>
    <submittedName>
        <fullName evidence="2">Uncharacterized protein</fullName>
    </submittedName>
</protein>
<dbReference type="AlphaFoldDB" id="A0A4U7L235"/>
<evidence type="ECO:0000313" key="2">
    <source>
        <dbReference type="EMBL" id="TKY89868.1"/>
    </source>
</evidence>
<proteinExistence type="predicted"/>
<dbReference type="KEGG" id="sgra:EX895_001165"/>
<sequence length="1085" mass="120190">MLRSGAGRLYKGVVRAVDSLITDGPTITTLSSHQLSLSINRQSRRPAPRSTSSANAATRVPTALFHSESYFSASPPEFPSSVGHPDPLKLERFLPPLLDIVLNAQNEVQEALFTAIQQLDADRSWQLYRQLGKSRHSLSTAVIDLLITLQCRIPVRSSPANVIDSRAAVRQVCDRILSLCHDRLRNQPGSSSRAITSANEHDGLSTLPAALSLRLLYLLIIEEEQVAASKSRRPSRRRNSLSGILSTLSANVDARHEPGQSPIDFELRGRLAASLSRLGATDAAYRHLELVVKPAACPSANAFIDPRPFDQLLSALAKQANTSTQAVQHLPSPVDSTSNTIKEDDPIIRALRLTVSYEISASKANIHRCLQALDSVTLWWLLPFELDSDHSHGASSATHQPDNRLSLKQKWHPWQISADQPTISQESLDSFAERVALVLAQRGILQPALHIVDGLQVTHQGNNFQSETQSTRKIPDHDFFTVVLEKLAERMASSFDSDARSSLDRHRGLSADLHLAFKVYTTAHAAGVDLDSRLNLAVVNVLASCLPSAVADLGPSRSRHTKISAQLARRNEEHGSKQALKQYLRQFTTMVLGSDPDLSKGSLSYPAQATLLGLHMRTRDYSFSKRLYQPIRLRDSDRELWSFDPKAGSLQYAALHPLSAPDRDAFTWFFAESLRFSAKTVFAVQLHLDWIASGNVMPSSLNAMFVRSLLRAGLIPVVRRVLHELEVDRSLLPARLARSLVVSFAEAGYPDLAMELVVNVSQLTSPTYLSQRGKVDKHAASGSRDTWILVSTLKLMSVALEHSSKAPAAKDGELHRKVLRLFEEFRLGLTHHLFINMAQSKDASQAQAPTAVSLRDVRMAYNACIRASLSGLPTSFRVSEMTDSSDPDVSWDTTESTCLHVEELFNELRDLGVEPDDDSWNLQLTSSLHACFAAPDQAGRTEWLQKALSLFEHASKQVFKADGPLHGSEHNSSALDTFRSASENDDIHRVTLHPAVVAAIIDASRCCRDLESGLRVYELHQRRNGFNVHVEKARLTLLADLAEPRECRTELQRLTQQHKSAFRHSDRFMKHLHMLSCAAHNTGPR</sequence>
<evidence type="ECO:0000313" key="3">
    <source>
        <dbReference type="Proteomes" id="UP000306050"/>
    </source>
</evidence>
<accession>A0A4U7L235</accession>
<dbReference type="OrthoDB" id="2547857at2759"/>
<reference evidence="2 3" key="1">
    <citation type="submission" date="2019-05" db="EMBL/GenBank/DDBJ databases">
        <title>Sporisorium graminicola CBS 10092 draft sequencing and annotation.</title>
        <authorList>
            <person name="Solano-Gonzalez S."/>
            <person name="Caddick M.X."/>
            <person name="Darby A."/>
        </authorList>
    </citation>
    <scope>NUCLEOTIDE SEQUENCE [LARGE SCALE GENOMIC DNA]</scope>
    <source>
        <strain evidence="2 3">CBS 10092</strain>
    </source>
</reference>
<organism evidence="2 3">
    <name type="scientific">Sporisorium graminicola</name>
    <dbReference type="NCBI Taxonomy" id="280036"/>
    <lineage>
        <taxon>Eukaryota</taxon>
        <taxon>Fungi</taxon>
        <taxon>Dikarya</taxon>
        <taxon>Basidiomycota</taxon>
        <taxon>Ustilaginomycotina</taxon>
        <taxon>Ustilaginomycetes</taxon>
        <taxon>Ustilaginales</taxon>
        <taxon>Ustilaginaceae</taxon>
        <taxon>Sporisorium</taxon>
    </lineage>
</organism>
<dbReference type="GeneID" id="40724060"/>
<dbReference type="EMBL" id="SRRM01000003">
    <property type="protein sequence ID" value="TKY89868.1"/>
    <property type="molecule type" value="Genomic_DNA"/>
</dbReference>
<feature type="region of interest" description="Disordered" evidence="1">
    <location>
        <begin position="38"/>
        <end position="57"/>
    </location>
</feature>
<comment type="caution">
    <text evidence="2">The sequence shown here is derived from an EMBL/GenBank/DDBJ whole genome shotgun (WGS) entry which is preliminary data.</text>
</comment>
<name>A0A4U7L235_9BASI</name>
<feature type="compositionally biased region" description="Low complexity" evidence="1">
    <location>
        <begin position="48"/>
        <end position="57"/>
    </location>
</feature>